<sequence>MINAATDIDWMTVFLIVLSPVIIWR</sequence>
<dbReference type="AlphaFoldDB" id="A0A0B0H273"/>
<proteinExistence type="predicted"/>
<protein>
    <submittedName>
        <fullName evidence="2">Uncharacterized protein</fullName>
    </submittedName>
</protein>
<keyword evidence="1" id="KW-0812">Transmembrane</keyword>
<comment type="caution">
    <text evidence="2">The sequence shown here is derived from an EMBL/GenBank/DDBJ whole genome shotgun (WGS) entry which is preliminary data.</text>
</comment>
<reference evidence="2 3" key="1">
    <citation type="journal article" date="2014" name="BMC Genomics">
        <title>The genome of the intracellular bacterium of the coastal bivalve, Solemya velum: a blueprint for thriving in and out of symbiosis.</title>
        <authorList>
            <person name="Dmytrenko O."/>
            <person name="Russell S.L."/>
            <person name="Loo W.T."/>
            <person name="Fontanez K.M."/>
            <person name="Liao L."/>
            <person name="Roeselers G."/>
            <person name="Sharma R."/>
            <person name="Stewart F.J."/>
            <person name="Newton I.L."/>
            <person name="Woyke T."/>
            <person name="Wu D."/>
            <person name="Lang J.M."/>
            <person name="Eisen J.A."/>
            <person name="Cavanaugh C.M."/>
        </authorList>
    </citation>
    <scope>NUCLEOTIDE SEQUENCE [LARGE SCALE GENOMIC DNA]</scope>
    <source>
        <strain evidence="2 3">WH</strain>
    </source>
</reference>
<gene>
    <name evidence="2" type="ORF">JV46_27330</name>
</gene>
<accession>A0A0B0H273</accession>
<keyword evidence="3" id="KW-1185">Reference proteome</keyword>
<keyword evidence="1" id="KW-0472">Membrane</keyword>
<evidence type="ECO:0000313" key="2">
    <source>
        <dbReference type="EMBL" id="KHF24308.1"/>
    </source>
</evidence>
<keyword evidence="1" id="KW-1133">Transmembrane helix</keyword>
<name>A0A0B0H273_SOVGS</name>
<feature type="transmembrane region" description="Helical" evidence="1">
    <location>
        <begin position="7"/>
        <end position="24"/>
    </location>
</feature>
<evidence type="ECO:0000313" key="3">
    <source>
        <dbReference type="Proteomes" id="UP000030856"/>
    </source>
</evidence>
<dbReference type="EMBL" id="JRAA01000003">
    <property type="protein sequence ID" value="KHF24308.1"/>
    <property type="molecule type" value="Genomic_DNA"/>
</dbReference>
<dbReference type="Proteomes" id="UP000030856">
    <property type="component" value="Unassembled WGS sequence"/>
</dbReference>
<organism evidence="2 3">
    <name type="scientific">Solemya velum gill symbiont</name>
    <dbReference type="NCBI Taxonomy" id="2340"/>
    <lineage>
        <taxon>Bacteria</taxon>
        <taxon>Pseudomonadati</taxon>
        <taxon>Pseudomonadota</taxon>
        <taxon>Gammaproteobacteria</taxon>
        <taxon>sulfur-oxidizing symbionts</taxon>
    </lineage>
</organism>
<evidence type="ECO:0000256" key="1">
    <source>
        <dbReference type="SAM" id="Phobius"/>
    </source>
</evidence>